<dbReference type="Gene3D" id="3.40.630.10">
    <property type="entry name" value="Zn peptidases"/>
    <property type="match status" value="1"/>
</dbReference>
<dbReference type="GO" id="GO:0009014">
    <property type="term" value="F:succinyl-diaminopimelate desuccinylase activity"/>
    <property type="evidence" value="ECO:0007669"/>
    <property type="project" value="UniProtKB-UniRule"/>
</dbReference>
<dbReference type="RefSeq" id="WP_126413026.1">
    <property type="nucleotide sequence ID" value="NZ_JASPER010000002.1"/>
</dbReference>
<evidence type="ECO:0000256" key="1">
    <source>
        <dbReference type="ARBA" id="ARBA00022723"/>
    </source>
</evidence>
<dbReference type="SUPFAM" id="SSF55031">
    <property type="entry name" value="Bacterial exopeptidase dimerisation domain"/>
    <property type="match status" value="1"/>
</dbReference>
<evidence type="ECO:0000259" key="5">
    <source>
        <dbReference type="Pfam" id="PF07687"/>
    </source>
</evidence>
<gene>
    <name evidence="6" type="primary">dapE</name>
    <name evidence="6" type="ORF">NCTC10951_00190</name>
</gene>
<dbReference type="Proteomes" id="UP000268658">
    <property type="component" value="Chromosome"/>
</dbReference>
<evidence type="ECO:0000313" key="7">
    <source>
        <dbReference type="Proteomes" id="UP000268658"/>
    </source>
</evidence>
<dbReference type="PANTHER" id="PTHR43808">
    <property type="entry name" value="ACETYLORNITHINE DEACETYLASE"/>
    <property type="match status" value="1"/>
</dbReference>
<dbReference type="EC" id="3.5.1.18" evidence="3"/>
<reference evidence="6 7" key="1">
    <citation type="submission" date="2018-12" db="EMBL/GenBank/DDBJ databases">
        <authorList>
            <consortium name="Pathogen Informatics"/>
        </authorList>
    </citation>
    <scope>NUCLEOTIDE SEQUENCE [LARGE SCALE GENOMIC DNA]</scope>
    <source>
        <strain evidence="6 7">NCTC10951</strain>
    </source>
</reference>
<dbReference type="GO" id="GO:0008777">
    <property type="term" value="F:acetylornithine deacetylase activity"/>
    <property type="evidence" value="ECO:0007669"/>
    <property type="project" value="TreeGrafter"/>
</dbReference>
<dbReference type="InterPro" id="IPR050072">
    <property type="entry name" value="Peptidase_M20A"/>
</dbReference>
<dbReference type="Pfam" id="PF01546">
    <property type="entry name" value="Peptidase_M20"/>
    <property type="match status" value="1"/>
</dbReference>
<dbReference type="EMBL" id="LR134477">
    <property type="protein sequence ID" value="VEI14337.1"/>
    <property type="molecule type" value="Genomic_DNA"/>
</dbReference>
<feature type="region of interest" description="Disordered" evidence="4">
    <location>
        <begin position="1"/>
        <end position="29"/>
    </location>
</feature>
<accession>A0A448PHC2</accession>
<evidence type="ECO:0000256" key="2">
    <source>
        <dbReference type="ARBA" id="ARBA00022801"/>
    </source>
</evidence>
<dbReference type="OrthoDB" id="7055905at2"/>
<dbReference type="SUPFAM" id="SSF53187">
    <property type="entry name" value="Zn-dependent exopeptidases"/>
    <property type="match status" value="1"/>
</dbReference>
<evidence type="ECO:0000313" key="6">
    <source>
        <dbReference type="EMBL" id="VEI14337.1"/>
    </source>
</evidence>
<keyword evidence="2 6" id="KW-0378">Hydrolase</keyword>
<proteinExistence type="predicted"/>
<dbReference type="InterPro" id="IPR036264">
    <property type="entry name" value="Bact_exopeptidase_dim_dom"/>
</dbReference>
<dbReference type="GO" id="GO:0009089">
    <property type="term" value="P:lysine biosynthetic process via diaminopimelate"/>
    <property type="evidence" value="ECO:0007669"/>
    <property type="project" value="UniProtKB-UniRule"/>
</dbReference>
<dbReference type="Pfam" id="PF07687">
    <property type="entry name" value="M20_dimer"/>
    <property type="match status" value="1"/>
</dbReference>
<dbReference type="InterPro" id="IPR010174">
    <property type="entry name" value="Succinyl-DAP_deSuclase_DapE"/>
</dbReference>
<feature type="domain" description="Peptidase M20 dimerisation" evidence="5">
    <location>
        <begin position="198"/>
        <end position="295"/>
    </location>
</feature>
<evidence type="ECO:0000256" key="4">
    <source>
        <dbReference type="SAM" id="MobiDB-lite"/>
    </source>
</evidence>
<keyword evidence="1" id="KW-0479">Metal-binding</keyword>
<dbReference type="GO" id="GO:0046872">
    <property type="term" value="F:metal ion binding"/>
    <property type="evidence" value="ECO:0007669"/>
    <property type="project" value="UniProtKB-KW"/>
</dbReference>
<dbReference type="GO" id="GO:0006526">
    <property type="term" value="P:L-arginine biosynthetic process"/>
    <property type="evidence" value="ECO:0007669"/>
    <property type="project" value="TreeGrafter"/>
</dbReference>
<dbReference type="InterPro" id="IPR002933">
    <property type="entry name" value="Peptidase_M20"/>
</dbReference>
<dbReference type="InterPro" id="IPR011650">
    <property type="entry name" value="Peptidase_M20_dimer"/>
</dbReference>
<name>A0A448PHC2_ACTVI</name>
<protein>
    <recommendedName>
        <fullName evidence="3">Succinyl-diaminopimelate desuccinylase</fullName>
        <ecNumber evidence="3">3.5.1.18</ecNumber>
    </recommendedName>
</protein>
<dbReference type="NCBIfam" id="TIGR01900">
    <property type="entry name" value="dapE-gram_pos"/>
    <property type="match status" value="1"/>
</dbReference>
<dbReference type="Gene3D" id="3.30.70.360">
    <property type="match status" value="1"/>
</dbReference>
<dbReference type="AlphaFoldDB" id="A0A448PHC2"/>
<evidence type="ECO:0000256" key="3">
    <source>
        <dbReference type="NCBIfam" id="TIGR01900"/>
    </source>
</evidence>
<organism evidence="6 7">
    <name type="scientific">Actinomyces viscosus</name>
    <dbReference type="NCBI Taxonomy" id="1656"/>
    <lineage>
        <taxon>Bacteria</taxon>
        <taxon>Bacillati</taxon>
        <taxon>Actinomycetota</taxon>
        <taxon>Actinomycetes</taxon>
        <taxon>Actinomycetales</taxon>
        <taxon>Actinomycetaceae</taxon>
        <taxon>Actinomyces</taxon>
    </lineage>
</organism>
<sequence>MTSATTSSTSPEPTPIHPATVTLPPLTGPGAASPAELTLALVGIRSVSGAEAPLADAVEAALGGLEHLEVLRHGNTVVARTHLGRPERVVIAGHLDTVPVSLHTDNVPGRLEHREGAEVIWGRGSVDMKGGVAAALHLAATLSAPRRDVTWVFYDNEEVTSDLNGLGLTLQAHPDWLEADFAVLGEPTGAQIEGGCNGTLRVYLTVHGTAAHSGRAWRGVNAVHAAAPIIDRAAGAPVREVEVEGLTYRESFSVVTIEAGVATNTVPDRCRIGVNYRFAPDLSAEQALARALRILAGLPVDGAGGAGGADGPDSAGVSDSADDTELPVITAGTGRVDVVVDDLSPAARPGLDSPLAAELVAAVRARGGGVGPKYGWTDVARFSAVGVPAVNLGPGDPMLCHTDDEHCPVEQIDAVTSVLRDWLA</sequence>
<dbReference type="PANTHER" id="PTHR43808:SF31">
    <property type="entry name" value="N-ACETYL-L-CITRULLINE DEACETYLASE"/>
    <property type="match status" value="1"/>
</dbReference>
<feature type="compositionally biased region" description="Low complexity" evidence="4">
    <location>
        <begin position="1"/>
        <end position="11"/>
    </location>
</feature>
<dbReference type="KEGG" id="avc:NCTC10951_00190"/>